<gene>
    <name evidence="2" type="ORF">DBRI00130_LOCUS36269</name>
</gene>
<accession>A0A7S4SJD2</accession>
<dbReference type="InterPro" id="IPR036047">
    <property type="entry name" value="F-box-like_dom_sf"/>
</dbReference>
<evidence type="ECO:0000313" key="2">
    <source>
        <dbReference type="EMBL" id="CAE4647579.1"/>
    </source>
</evidence>
<protein>
    <recommendedName>
        <fullName evidence="3">F-box domain-containing protein</fullName>
    </recommendedName>
</protein>
<sequence length="428" mass="48171">MKSKYQCKNTSNKMPIEKNHSVYRSLAFNPSFQREKEMRSDVNLRLTLQKSSSIADLAELSSPLRTEKRLKILSDMNNKKTIRQSFSFSDLISLMPSGRITPQPIPCSAQTEVPPRTTVKTQFQIAHHSARDNDNSSTLRSYTKDPSNMKAKNGFALHLDVAEPVTYNIESYETLAGGVDEQRRSHNECDHSCNDSTRENFTLSSRMAKKQPSGRVLKKVLPVQNHLLSPHNTEQLSAARKKKRTLEEQFYISKTLTKAGPPPLECKSIKYTLPAPEPPTSPHDVPSAISARREIVPPRTTSFKTTVETCLEDFERYLLPTGNANLSIATLEGSTHHNGYAHKICDVKQPRLQTPSASNYGFLDLMDDTIMHALSYLTSADVRSVSVTCHDIRSLLTNPGAAQYLWMNICKRESWGSSLNIFFLCYLS</sequence>
<organism evidence="2">
    <name type="scientific">Ditylum brightwellii</name>
    <dbReference type="NCBI Taxonomy" id="49249"/>
    <lineage>
        <taxon>Eukaryota</taxon>
        <taxon>Sar</taxon>
        <taxon>Stramenopiles</taxon>
        <taxon>Ochrophyta</taxon>
        <taxon>Bacillariophyta</taxon>
        <taxon>Mediophyceae</taxon>
        <taxon>Lithodesmiophycidae</taxon>
        <taxon>Lithodesmiales</taxon>
        <taxon>Lithodesmiaceae</taxon>
        <taxon>Ditylum</taxon>
    </lineage>
</organism>
<dbReference type="SUPFAM" id="SSF81383">
    <property type="entry name" value="F-box domain"/>
    <property type="match status" value="1"/>
</dbReference>
<proteinExistence type="predicted"/>
<name>A0A7S4SJD2_9STRA</name>
<reference evidence="2" key="1">
    <citation type="submission" date="2021-01" db="EMBL/GenBank/DDBJ databases">
        <authorList>
            <person name="Corre E."/>
            <person name="Pelletier E."/>
            <person name="Niang G."/>
            <person name="Scheremetjew M."/>
            <person name="Finn R."/>
            <person name="Kale V."/>
            <person name="Holt S."/>
            <person name="Cochrane G."/>
            <person name="Meng A."/>
            <person name="Brown T."/>
            <person name="Cohen L."/>
        </authorList>
    </citation>
    <scope>NUCLEOTIDE SEQUENCE</scope>
    <source>
        <strain evidence="2">GSO104</strain>
    </source>
</reference>
<feature type="region of interest" description="Disordered" evidence="1">
    <location>
        <begin position="127"/>
        <end position="147"/>
    </location>
</feature>
<evidence type="ECO:0000256" key="1">
    <source>
        <dbReference type="SAM" id="MobiDB-lite"/>
    </source>
</evidence>
<evidence type="ECO:0008006" key="3">
    <source>
        <dbReference type="Google" id="ProtNLM"/>
    </source>
</evidence>
<dbReference type="AlphaFoldDB" id="A0A7S4SJD2"/>
<dbReference type="EMBL" id="HBNS01046937">
    <property type="protein sequence ID" value="CAE4647579.1"/>
    <property type="molecule type" value="Transcribed_RNA"/>
</dbReference>
<feature type="compositionally biased region" description="Polar residues" evidence="1">
    <location>
        <begin position="135"/>
        <end position="146"/>
    </location>
</feature>